<feature type="domain" description="Porin" evidence="5">
    <location>
        <begin position="14"/>
        <end position="318"/>
    </location>
</feature>
<dbReference type="GO" id="GO:0015288">
    <property type="term" value="F:porin activity"/>
    <property type="evidence" value="ECO:0007669"/>
    <property type="project" value="InterPro"/>
</dbReference>
<feature type="signal peptide" evidence="4">
    <location>
        <begin position="1"/>
        <end position="21"/>
    </location>
</feature>
<keyword evidence="2 4" id="KW-0732">Signal</keyword>
<dbReference type="Proteomes" id="UP000070529">
    <property type="component" value="Unassembled WGS sequence"/>
</dbReference>
<dbReference type="PANTHER" id="PTHR34501">
    <property type="entry name" value="PROTEIN YDDL-RELATED"/>
    <property type="match status" value="1"/>
</dbReference>
<dbReference type="InterPro" id="IPR050298">
    <property type="entry name" value="Gram-neg_bact_OMP"/>
</dbReference>
<keyword evidence="7" id="KW-1185">Reference proteome</keyword>
<evidence type="ECO:0000259" key="5">
    <source>
        <dbReference type="Pfam" id="PF13609"/>
    </source>
</evidence>
<keyword evidence="3" id="KW-0472">Membrane</keyword>
<sequence>MNKKILAVAIPAVILAGNVNAFEAYSSDAGSVEVYGQLRAVVQKLENADVKLDDGGSRTGVNAFYTINENLNAFGTVEYSLSYSDSDTNMKNRLGYLGVSGDFGKVSFGRQYLTADDLSGVDNSYFYGGSHIIEEQVSGGKHDNAIRYVFENDAIYIDASYALPEDGTSPEVLELFVSKNLAGFDVTAGVSTSNQDHGAFTLNNVAVSAGSIDDLYYTVWAQRTFGDLSVGVQYTASSIESDATSLELDRSGYALALSYAVTDKSALYSGFEFSDYDLKGQTIGTVDSDNLTNIYAGAVHKFNSFFRVYGEVGYRDGKTPGFSNSNSEWSVGPSAYDGELRYALGARVYW</sequence>
<dbReference type="OrthoDB" id="5904191at2"/>
<comment type="caution">
    <text evidence="6">The sequence shown here is derived from an EMBL/GenBank/DDBJ whole genome shotgun (WGS) entry which is preliminary data.</text>
</comment>
<dbReference type="Gene3D" id="2.40.160.10">
    <property type="entry name" value="Porin"/>
    <property type="match status" value="1"/>
</dbReference>
<evidence type="ECO:0000313" key="6">
    <source>
        <dbReference type="EMBL" id="KXF82424.1"/>
    </source>
</evidence>
<dbReference type="Pfam" id="PF13609">
    <property type="entry name" value="Porin_4"/>
    <property type="match status" value="1"/>
</dbReference>
<name>A0A135IAL1_9GAMM</name>
<dbReference type="PANTHER" id="PTHR34501:SF2">
    <property type="entry name" value="OUTER MEMBRANE PORIN F-RELATED"/>
    <property type="match status" value="1"/>
</dbReference>
<evidence type="ECO:0000256" key="2">
    <source>
        <dbReference type="ARBA" id="ARBA00022729"/>
    </source>
</evidence>
<comment type="subcellular location">
    <subcellularLocation>
        <location evidence="1">Cell outer membrane</location>
        <topology evidence="1">Multi-pass membrane protein</topology>
    </subcellularLocation>
</comment>
<evidence type="ECO:0000313" key="7">
    <source>
        <dbReference type="Proteomes" id="UP000070529"/>
    </source>
</evidence>
<evidence type="ECO:0000256" key="4">
    <source>
        <dbReference type="SAM" id="SignalP"/>
    </source>
</evidence>
<dbReference type="InterPro" id="IPR033900">
    <property type="entry name" value="Gram_neg_porin_domain"/>
</dbReference>
<dbReference type="GO" id="GO:0009279">
    <property type="term" value="C:cell outer membrane"/>
    <property type="evidence" value="ECO:0007669"/>
    <property type="project" value="UniProtKB-SubCell"/>
</dbReference>
<dbReference type="STRING" id="294935.ATN88_09895"/>
<dbReference type="InterPro" id="IPR023614">
    <property type="entry name" value="Porin_dom_sf"/>
</dbReference>
<proteinExistence type="predicted"/>
<dbReference type="RefSeq" id="WP_067413974.1">
    <property type="nucleotide sequence ID" value="NZ_LNTY01000025.1"/>
</dbReference>
<dbReference type="CDD" id="cd00342">
    <property type="entry name" value="gram_neg_porins"/>
    <property type="match status" value="1"/>
</dbReference>
<evidence type="ECO:0000256" key="1">
    <source>
        <dbReference type="ARBA" id="ARBA00004571"/>
    </source>
</evidence>
<organism evidence="6 7">
    <name type="scientific">Enterovibrio coralii</name>
    <dbReference type="NCBI Taxonomy" id="294935"/>
    <lineage>
        <taxon>Bacteria</taxon>
        <taxon>Pseudomonadati</taxon>
        <taxon>Pseudomonadota</taxon>
        <taxon>Gammaproteobacteria</taxon>
        <taxon>Vibrionales</taxon>
        <taxon>Vibrionaceae</taxon>
        <taxon>Enterovibrio</taxon>
    </lineage>
</organism>
<accession>A0A135IAL1</accession>
<dbReference type="AlphaFoldDB" id="A0A135IAL1"/>
<gene>
    <name evidence="6" type="ORF">ATN88_09895</name>
</gene>
<dbReference type="SUPFAM" id="SSF56935">
    <property type="entry name" value="Porins"/>
    <property type="match status" value="1"/>
</dbReference>
<dbReference type="EMBL" id="LNTY01000025">
    <property type="protein sequence ID" value="KXF82424.1"/>
    <property type="molecule type" value="Genomic_DNA"/>
</dbReference>
<protein>
    <recommendedName>
        <fullName evidence="5">Porin domain-containing protein</fullName>
    </recommendedName>
</protein>
<feature type="chain" id="PRO_5007465824" description="Porin domain-containing protein" evidence="4">
    <location>
        <begin position="22"/>
        <end position="350"/>
    </location>
</feature>
<evidence type="ECO:0000256" key="3">
    <source>
        <dbReference type="ARBA" id="ARBA00023136"/>
    </source>
</evidence>
<reference evidence="6 7" key="1">
    <citation type="submission" date="2015-11" db="EMBL/GenBank/DDBJ databases">
        <title>Genomic Taxonomy of the Vibrionaceae.</title>
        <authorList>
            <person name="Gomez-Gil B."/>
            <person name="Enciso-Ibarra J."/>
        </authorList>
    </citation>
    <scope>NUCLEOTIDE SEQUENCE [LARGE SCALE GENOMIC DNA]</scope>
    <source>
        <strain evidence="6 7">CAIM 912</strain>
    </source>
</reference>